<feature type="compositionally biased region" description="Polar residues" evidence="1">
    <location>
        <begin position="57"/>
        <end position="67"/>
    </location>
</feature>
<accession>A0A1X2H214</accession>
<feature type="compositionally biased region" description="Basic and acidic residues" evidence="1">
    <location>
        <begin position="43"/>
        <end position="55"/>
    </location>
</feature>
<name>A0A1X2H214_SYNRA</name>
<evidence type="ECO:0000256" key="1">
    <source>
        <dbReference type="SAM" id="MobiDB-lite"/>
    </source>
</evidence>
<dbReference type="AlphaFoldDB" id="A0A1X2H214"/>
<sequence length="187" mass="21882">MAPQGTAREYVESYVKEQDVQDYLSQQQPKYDPHKAQQQASETSRHEADAQERQRGQQKPHSSQSIHLPTVNPIPATDNQQTNEEQREEQQQPQIVWTYRDAADQRKEIHNAAQDNCADLHAELWSCFKDGSWWDKAKMCEAQKQKFWACYNKQKKFLKEANYKGPINVPEQDDKILQEALLLPRDD</sequence>
<dbReference type="OMA" id="DKAKMCE"/>
<organism evidence="2 3">
    <name type="scientific">Syncephalastrum racemosum</name>
    <name type="common">Filamentous fungus</name>
    <dbReference type="NCBI Taxonomy" id="13706"/>
    <lineage>
        <taxon>Eukaryota</taxon>
        <taxon>Fungi</taxon>
        <taxon>Fungi incertae sedis</taxon>
        <taxon>Mucoromycota</taxon>
        <taxon>Mucoromycotina</taxon>
        <taxon>Mucoromycetes</taxon>
        <taxon>Mucorales</taxon>
        <taxon>Syncephalastraceae</taxon>
        <taxon>Syncephalastrum</taxon>
    </lineage>
</organism>
<dbReference type="OrthoDB" id="2103031at2759"/>
<dbReference type="EMBL" id="MCGN01000010">
    <property type="protein sequence ID" value="ORY91825.1"/>
    <property type="molecule type" value="Genomic_DNA"/>
</dbReference>
<reference evidence="2 3" key="1">
    <citation type="submission" date="2016-07" db="EMBL/GenBank/DDBJ databases">
        <title>Pervasive Adenine N6-methylation of Active Genes in Fungi.</title>
        <authorList>
            <consortium name="DOE Joint Genome Institute"/>
            <person name="Mondo S.J."/>
            <person name="Dannebaum R.O."/>
            <person name="Kuo R.C."/>
            <person name="Labutti K."/>
            <person name="Haridas S."/>
            <person name="Kuo A."/>
            <person name="Salamov A."/>
            <person name="Ahrendt S.R."/>
            <person name="Lipzen A."/>
            <person name="Sullivan W."/>
            <person name="Andreopoulos W.B."/>
            <person name="Clum A."/>
            <person name="Lindquist E."/>
            <person name="Daum C."/>
            <person name="Ramamoorthy G.K."/>
            <person name="Gryganskyi A."/>
            <person name="Culley D."/>
            <person name="Magnuson J.K."/>
            <person name="James T.Y."/>
            <person name="O'Malley M.A."/>
            <person name="Stajich J.E."/>
            <person name="Spatafora J.W."/>
            <person name="Visel A."/>
            <person name="Grigoriev I.V."/>
        </authorList>
    </citation>
    <scope>NUCLEOTIDE SEQUENCE [LARGE SCALE GENOMIC DNA]</scope>
    <source>
        <strain evidence="2 3">NRRL 2496</strain>
    </source>
</reference>
<proteinExistence type="predicted"/>
<gene>
    <name evidence="2" type="ORF">BCR43DRAFT_527164</name>
</gene>
<evidence type="ECO:0000313" key="3">
    <source>
        <dbReference type="Proteomes" id="UP000242180"/>
    </source>
</evidence>
<dbReference type="InParanoid" id="A0A1X2H214"/>
<feature type="region of interest" description="Disordered" evidence="1">
    <location>
        <begin position="18"/>
        <end position="94"/>
    </location>
</feature>
<dbReference type="Proteomes" id="UP000242180">
    <property type="component" value="Unassembled WGS sequence"/>
</dbReference>
<keyword evidence="3" id="KW-1185">Reference proteome</keyword>
<evidence type="ECO:0000313" key="2">
    <source>
        <dbReference type="EMBL" id="ORY91825.1"/>
    </source>
</evidence>
<protein>
    <submittedName>
        <fullName evidence="2">Uncharacterized protein</fullName>
    </submittedName>
</protein>
<comment type="caution">
    <text evidence="2">The sequence shown here is derived from an EMBL/GenBank/DDBJ whole genome shotgun (WGS) entry which is preliminary data.</text>
</comment>